<proteinExistence type="inferred from homology"/>
<keyword evidence="7" id="KW-1015">Disulfide bond</keyword>
<dbReference type="InterPro" id="IPR000743">
    <property type="entry name" value="Glyco_hydro_28"/>
</dbReference>
<feature type="active site" evidence="16">
    <location>
        <position position="246"/>
    </location>
</feature>
<evidence type="ECO:0000256" key="1">
    <source>
        <dbReference type="ARBA" id="ARBA00004613"/>
    </source>
</evidence>
<dbReference type="Pfam" id="PF00295">
    <property type="entry name" value="Glyco_hydro_28"/>
    <property type="match status" value="1"/>
</dbReference>
<evidence type="ECO:0000256" key="11">
    <source>
        <dbReference type="ARBA" id="ARBA00023316"/>
    </source>
</evidence>
<evidence type="ECO:0000256" key="4">
    <source>
        <dbReference type="ARBA" id="ARBA00022729"/>
    </source>
</evidence>
<evidence type="ECO:0000256" key="18">
    <source>
        <dbReference type="SAM" id="SignalP"/>
    </source>
</evidence>
<comment type="similarity">
    <text evidence="2 17">Belongs to the glycosyl hydrolase 28 family.</text>
</comment>
<comment type="catalytic activity">
    <reaction evidence="15">
        <text>[(1-&gt;4)-alpha-D-galacturonosyl](n) + H2O = alpha-D-galacturonate + [(1-&gt;4)-alpha-D-galacturonosyl](n-1)</text>
        <dbReference type="Rhea" id="RHEA:14117"/>
        <dbReference type="Rhea" id="RHEA-COMP:14570"/>
        <dbReference type="Rhea" id="RHEA-COMP:14572"/>
        <dbReference type="ChEBI" id="CHEBI:15377"/>
        <dbReference type="ChEBI" id="CHEBI:58658"/>
        <dbReference type="ChEBI" id="CHEBI:140523"/>
        <dbReference type="EC" id="3.2.1.67"/>
    </reaction>
</comment>
<evidence type="ECO:0000256" key="13">
    <source>
        <dbReference type="ARBA" id="ARBA00037312"/>
    </source>
</evidence>
<evidence type="ECO:0000256" key="8">
    <source>
        <dbReference type="ARBA" id="ARBA00023180"/>
    </source>
</evidence>
<dbReference type="SMART" id="SM00710">
    <property type="entry name" value="PbH1"/>
    <property type="match status" value="5"/>
</dbReference>
<evidence type="ECO:0000313" key="19">
    <source>
        <dbReference type="EMBL" id="KAK7460923.1"/>
    </source>
</evidence>
<dbReference type="SUPFAM" id="SSF51126">
    <property type="entry name" value="Pectin lyase-like"/>
    <property type="match status" value="1"/>
</dbReference>
<evidence type="ECO:0000256" key="9">
    <source>
        <dbReference type="ARBA" id="ARBA00023277"/>
    </source>
</evidence>
<dbReference type="PANTHER" id="PTHR31736">
    <property type="match status" value="1"/>
</dbReference>
<evidence type="ECO:0000313" key="20">
    <source>
        <dbReference type="Proteomes" id="UP001498398"/>
    </source>
</evidence>
<keyword evidence="11" id="KW-0961">Cell wall biogenesis/degradation</keyword>
<keyword evidence="12" id="KW-0624">Polysaccharide degradation</keyword>
<accession>A0ABR1JIJ3</accession>
<evidence type="ECO:0000256" key="10">
    <source>
        <dbReference type="ARBA" id="ARBA00023295"/>
    </source>
</evidence>
<evidence type="ECO:0000256" key="15">
    <source>
        <dbReference type="ARBA" id="ARBA00048766"/>
    </source>
</evidence>
<keyword evidence="9" id="KW-0119">Carbohydrate metabolism</keyword>
<keyword evidence="8" id="KW-0325">Glycoprotein</keyword>
<dbReference type="Gene3D" id="2.160.20.10">
    <property type="entry name" value="Single-stranded right-handed beta-helix, Pectin lyase-like"/>
    <property type="match status" value="1"/>
</dbReference>
<evidence type="ECO:0000256" key="16">
    <source>
        <dbReference type="PROSITE-ProRule" id="PRU10052"/>
    </source>
</evidence>
<feature type="signal peptide" evidence="18">
    <location>
        <begin position="1"/>
        <end position="20"/>
    </location>
</feature>
<protein>
    <recommendedName>
        <fullName evidence="14">galacturonan 1,4-alpha-galacturonidase</fullName>
        <ecNumber evidence="14">3.2.1.67</ecNumber>
    </recommendedName>
</protein>
<evidence type="ECO:0000256" key="14">
    <source>
        <dbReference type="ARBA" id="ARBA00038933"/>
    </source>
</evidence>
<keyword evidence="3" id="KW-0964">Secreted</keyword>
<comment type="subcellular location">
    <subcellularLocation>
        <location evidence="1">Secreted</location>
    </subcellularLocation>
</comment>
<evidence type="ECO:0000256" key="12">
    <source>
        <dbReference type="ARBA" id="ARBA00023326"/>
    </source>
</evidence>
<dbReference type="Proteomes" id="UP001498398">
    <property type="component" value="Unassembled WGS sequence"/>
</dbReference>
<dbReference type="InterPro" id="IPR012334">
    <property type="entry name" value="Pectin_lyas_fold"/>
</dbReference>
<evidence type="ECO:0000256" key="3">
    <source>
        <dbReference type="ARBA" id="ARBA00022525"/>
    </source>
</evidence>
<evidence type="ECO:0000256" key="6">
    <source>
        <dbReference type="ARBA" id="ARBA00022801"/>
    </source>
</evidence>
<dbReference type="PROSITE" id="PS00502">
    <property type="entry name" value="POLYGALACTURONASE"/>
    <property type="match status" value="1"/>
</dbReference>
<gene>
    <name evidence="19" type="ORF">VKT23_008851</name>
</gene>
<keyword evidence="10 17" id="KW-0326">Glycosidase</keyword>
<comment type="caution">
    <text evidence="19">The sequence shown here is derived from an EMBL/GenBank/DDBJ whole genome shotgun (WGS) entry which is preliminary data.</text>
</comment>
<name>A0ABR1JIJ3_9AGAR</name>
<evidence type="ECO:0000256" key="7">
    <source>
        <dbReference type="ARBA" id="ARBA00023157"/>
    </source>
</evidence>
<dbReference type="EMBL" id="JBANRG010000014">
    <property type="protein sequence ID" value="KAK7460923.1"/>
    <property type="molecule type" value="Genomic_DNA"/>
</dbReference>
<dbReference type="InterPro" id="IPR006626">
    <property type="entry name" value="PbH1"/>
</dbReference>
<organism evidence="19 20">
    <name type="scientific">Marasmiellus scandens</name>
    <dbReference type="NCBI Taxonomy" id="2682957"/>
    <lineage>
        <taxon>Eukaryota</taxon>
        <taxon>Fungi</taxon>
        <taxon>Dikarya</taxon>
        <taxon>Basidiomycota</taxon>
        <taxon>Agaricomycotina</taxon>
        <taxon>Agaricomycetes</taxon>
        <taxon>Agaricomycetidae</taxon>
        <taxon>Agaricales</taxon>
        <taxon>Marasmiineae</taxon>
        <taxon>Omphalotaceae</taxon>
        <taxon>Marasmiellus</taxon>
    </lineage>
</organism>
<feature type="chain" id="PRO_5045635099" description="galacturonan 1,4-alpha-galacturonidase" evidence="18">
    <location>
        <begin position="21"/>
        <end position="406"/>
    </location>
</feature>
<keyword evidence="4 18" id="KW-0732">Signal</keyword>
<dbReference type="PANTHER" id="PTHR31736:SF12">
    <property type="entry name" value="EXO-POLYGALACTURONASE, PUTATIVE-RELATED"/>
    <property type="match status" value="1"/>
</dbReference>
<comment type="function">
    <text evidence="13">Specific in hydrolyzing the terminal glycosidic bond of polygalacturonic acid and oligogalacturonates.</text>
</comment>
<evidence type="ECO:0000256" key="17">
    <source>
        <dbReference type="RuleBase" id="RU361169"/>
    </source>
</evidence>
<keyword evidence="20" id="KW-1185">Reference proteome</keyword>
<keyword evidence="6 17" id="KW-0378">Hydrolase</keyword>
<sequence>MRSAVFSLAALYVASSTVFALTPTVTQRASNAACTLTATGGDDAPQFLNAAQTCDTVVIPEGETLDIQTRLNMTGLSNTNINLQGTIRFNPDIDYWTGNAFFIPFQTQVTFWLLGGENIVLNGGGTLDGAGQAWYDAFASNSSLLRPIIMTLFQAENVLVENIHMINSPEWHNLVNEAQNVVFTNITIHAESTSKNDVKNTDGWNTYRSDNVTIKDSVIVNGDDCVSFKPNSTNIFVSNLDCTGSHGISVGSLGQFPGMFDIVRNVTAVDIRMSDAQNGARIKAWAGPNVGSGIVQNITFRNFVVNNVDNPVVIDQCYMTDADVCAEFPSNTFIQDIFFNNISGTASGATVASLACSPDGRCSDINVNGLEGLSAGSGTTTFKCQNVELEGDSVDLFPECTDTSND</sequence>
<keyword evidence="5" id="KW-0677">Repeat</keyword>
<reference evidence="19 20" key="1">
    <citation type="submission" date="2024-01" db="EMBL/GenBank/DDBJ databases">
        <title>A draft genome for the cacao thread blight pathogen Marasmiellus scandens.</title>
        <authorList>
            <person name="Baruah I.K."/>
            <person name="Leung J."/>
            <person name="Bukari Y."/>
            <person name="Amoako-Attah I."/>
            <person name="Meinhardt L.W."/>
            <person name="Bailey B.A."/>
            <person name="Cohen S.P."/>
        </authorList>
    </citation>
    <scope>NUCLEOTIDE SEQUENCE [LARGE SCALE GENOMIC DNA]</scope>
    <source>
        <strain evidence="19 20">GH-19</strain>
    </source>
</reference>
<evidence type="ECO:0000256" key="2">
    <source>
        <dbReference type="ARBA" id="ARBA00008834"/>
    </source>
</evidence>
<dbReference type="EC" id="3.2.1.67" evidence="14"/>
<dbReference type="InterPro" id="IPR011050">
    <property type="entry name" value="Pectin_lyase_fold/virulence"/>
</dbReference>
<evidence type="ECO:0000256" key="5">
    <source>
        <dbReference type="ARBA" id="ARBA00022737"/>
    </source>
</evidence>